<reference evidence="1 2" key="2">
    <citation type="journal article" date="2012" name="PLoS ONE">
        <title>An ancient pathway combining carbon dioxide fixation with the generation and utilization of a sodium ion gradient for ATP synthesis.</title>
        <authorList>
            <person name="Poehlein A."/>
            <person name="Schmidt S."/>
            <person name="Kaster A.K."/>
            <person name="Goenrich M."/>
            <person name="Vollmers J."/>
            <person name="Thurmer A."/>
            <person name="Bertsch J."/>
            <person name="Schuchmann K."/>
            <person name="Voigt B."/>
            <person name="Hecker M."/>
            <person name="Daniel R."/>
            <person name="Thauer R.K."/>
            <person name="Gottschalk G."/>
            <person name="Muller V."/>
        </authorList>
    </citation>
    <scope>NUCLEOTIDE SEQUENCE [LARGE SCALE GENOMIC DNA]</scope>
    <source>
        <strain evidence="2">ATCC 29683 / DSM 1030 / JCM 2381 / KCTC 1655 / WB1</strain>
    </source>
</reference>
<proteinExistence type="predicted"/>
<keyword evidence="2" id="KW-1185">Reference proteome</keyword>
<gene>
    <name evidence="1" type="ordered locus">Awo_c27240</name>
</gene>
<name>H6LFJ0_ACEWD</name>
<dbReference type="AlphaFoldDB" id="H6LFJ0"/>
<dbReference type="STRING" id="931626.Awo_c27240"/>
<protein>
    <submittedName>
        <fullName evidence="1">Uncharacterized protein</fullName>
    </submittedName>
</protein>
<evidence type="ECO:0000313" key="1">
    <source>
        <dbReference type="EMBL" id="AFA49477.1"/>
    </source>
</evidence>
<reference evidence="2" key="1">
    <citation type="submission" date="2011-07" db="EMBL/GenBank/DDBJ databases">
        <title>Complete genome sequence of Acetobacterium woodii.</title>
        <authorList>
            <person name="Poehlein A."/>
            <person name="Schmidt S."/>
            <person name="Kaster A.-K."/>
            <person name="Goenrich M."/>
            <person name="Vollmers J."/>
            <person name="Thuermer A."/>
            <person name="Gottschalk G."/>
            <person name="Thauer R.K."/>
            <person name="Daniel R."/>
            <person name="Mueller V."/>
        </authorList>
    </citation>
    <scope>NUCLEOTIDE SEQUENCE [LARGE SCALE GENOMIC DNA]</scope>
    <source>
        <strain evidence="2">ATCC 29683 / DSM 1030 / JCM 2381 / KCTC 1655 / WB1</strain>
    </source>
</reference>
<organism evidence="1 2">
    <name type="scientific">Acetobacterium woodii (strain ATCC 29683 / DSM 1030 / JCM 2381 / KCTC 1655 / WB1)</name>
    <dbReference type="NCBI Taxonomy" id="931626"/>
    <lineage>
        <taxon>Bacteria</taxon>
        <taxon>Bacillati</taxon>
        <taxon>Bacillota</taxon>
        <taxon>Clostridia</taxon>
        <taxon>Eubacteriales</taxon>
        <taxon>Eubacteriaceae</taxon>
        <taxon>Acetobacterium</taxon>
    </lineage>
</organism>
<dbReference type="KEGG" id="awo:Awo_c27240"/>
<dbReference type="EMBL" id="CP002987">
    <property type="protein sequence ID" value="AFA49477.1"/>
    <property type="molecule type" value="Genomic_DNA"/>
</dbReference>
<evidence type="ECO:0000313" key="2">
    <source>
        <dbReference type="Proteomes" id="UP000007177"/>
    </source>
</evidence>
<sequence>MSQIETKDKNVCSYLTCSFNVSGQCPDMDVLKNPWKETGCIFYKNKNIQTENNKSASN</sequence>
<dbReference type="HOGENOM" id="CLU_2968698_0_0_9"/>
<accession>H6LFJ0</accession>
<dbReference type="Proteomes" id="UP000007177">
    <property type="component" value="Chromosome"/>
</dbReference>